<accession>A0A2P2N073</accession>
<reference evidence="1" key="1">
    <citation type="submission" date="2018-02" db="EMBL/GenBank/DDBJ databases">
        <title>Rhizophora mucronata_Transcriptome.</title>
        <authorList>
            <person name="Meera S.P."/>
            <person name="Sreeshan A."/>
            <person name="Augustine A."/>
        </authorList>
    </citation>
    <scope>NUCLEOTIDE SEQUENCE</scope>
    <source>
        <tissue evidence="1">Leaf</tissue>
    </source>
</reference>
<proteinExistence type="predicted"/>
<protein>
    <submittedName>
        <fullName evidence="1">Uncharacterized protein</fullName>
    </submittedName>
</protein>
<name>A0A2P2N073_RHIMU</name>
<sequence>MISLKHQGQKTATLV</sequence>
<dbReference type="EMBL" id="GGEC01055354">
    <property type="protein sequence ID" value="MBX35838.1"/>
    <property type="molecule type" value="Transcribed_RNA"/>
</dbReference>
<evidence type="ECO:0000313" key="1">
    <source>
        <dbReference type="EMBL" id="MBX35838.1"/>
    </source>
</evidence>
<organism evidence="1">
    <name type="scientific">Rhizophora mucronata</name>
    <name type="common">Asiatic mangrove</name>
    <dbReference type="NCBI Taxonomy" id="61149"/>
    <lineage>
        <taxon>Eukaryota</taxon>
        <taxon>Viridiplantae</taxon>
        <taxon>Streptophyta</taxon>
        <taxon>Embryophyta</taxon>
        <taxon>Tracheophyta</taxon>
        <taxon>Spermatophyta</taxon>
        <taxon>Magnoliopsida</taxon>
        <taxon>eudicotyledons</taxon>
        <taxon>Gunneridae</taxon>
        <taxon>Pentapetalae</taxon>
        <taxon>rosids</taxon>
        <taxon>fabids</taxon>
        <taxon>Malpighiales</taxon>
        <taxon>Rhizophoraceae</taxon>
        <taxon>Rhizophora</taxon>
    </lineage>
</organism>